<dbReference type="GO" id="GO:0030313">
    <property type="term" value="C:cell envelope"/>
    <property type="evidence" value="ECO:0007669"/>
    <property type="project" value="UniProtKB-SubCell"/>
</dbReference>
<dbReference type="SUPFAM" id="SSF111369">
    <property type="entry name" value="HlyD-like secretion proteins"/>
    <property type="match status" value="1"/>
</dbReference>
<feature type="region of interest" description="Disordered" evidence="4">
    <location>
        <begin position="502"/>
        <end position="537"/>
    </location>
</feature>
<feature type="region of interest" description="Disordered" evidence="4">
    <location>
        <begin position="265"/>
        <end position="289"/>
    </location>
</feature>
<dbReference type="Proteomes" id="UP000313231">
    <property type="component" value="Unassembled WGS sequence"/>
</dbReference>
<dbReference type="RefSeq" id="WP_139622660.1">
    <property type="nucleotide sequence ID" value="NZ_VDMP01000022.1"/>
</dbReference>
<feature type="compositionally biased region" description="Low complexity" evidence="4">
    <location>
        <begin position="202"/>
        <end position="214"/>
    </location>
</feature>
<keyword evidence="3" id="KW-0175">Coiled coil</keyword>
<dbReference type="InterPro" id="IPR058627">
    <property type="entry name" value="MdtA-like_C"/>
</dbReference>
<dbReference type="AlphaFoldDB" id="A0A5C4W197"/>
<name>A0A5C4W197_9ACTN</name>
<proteinExistence type="inferred from homology"/>
<feature type="domain" description="Multidrug resistance protein MdtA-like C-terminal permuted SH3" evidence="6">
    <location>
        <begin position="443"/>
        <end position="499"/>
    </location>
</feature>
<feature type="compositionally biased region" description="Low complexity" evidence="4">
    <location>
        <begin position="130"/>
        <end position="150"/>
    </location>
</feature>
<evidence type="ECO:0000256" key="4">
    <source>
        <dbReference type="SAM" id="MobiDB-lite"/>
    </source>
</evidence>
<dbReference type="GO" id="GO:0016020">
    <property type="term" value="C:membrane"/>
    <property type="evidence" value="ECO:0007669"/>
    <property type="project" value="InterPro"/>
</dbReference>
<protein>
    <submittedName>
        <fullName evidence="7">Efflux RND transporter periplasmic adaptor subunit</fullName>
    </submittedName>
</protein>
<evidence type="ECO:0000313" key="8">
    <source>
        <dbReference type="Proteomes" id="UP000313231"/>
    </source>
</evidence>
<dbReference type="NCBIfam" id="TIGR01730">
    <property type="entry name" value="RND_mfp"/>
    <property type="match status" value="1"/>
</dbReference>
<dbReference type="PANTHER" id="PTHR32347:SF23">
    <property type="entry name" value="BLL5650 PROTEIN"/>
    <property type="match status" value="1"/>
</dbReference>
<gene>
    <name evidence="7" type="ORF">FHP29_09740</name>
</gene>
<dbReference type="Pfam" id="PF25967">
    <property type="entry name" value="RND-MFP_C"/>
    <property type="match status" value="1"/>
</dbReference>
<sequence>MPLALLRPLAALALAGTGVAAYGATADDDVHYRTVAAALGDVAAELTLSGTIAPTGSSELAFGTGGTVARVRVDQGDEVEQGQVVAVLDRSSLRAAVDRAKSDLADARARLAADRDVQATAVDDATSAPGKSSGGAADESSGSKGASSAVQAQLSAQQDAVTAAQSAASTALAAAADRLAEQQRACAEPVATEPEPSDDATTEATTEAATEATTSDVAASAVLSEACASALAAVQSAQSAASRAQTTLQTALETLGTTLAAALDAASATTPTTPTPPSSVPSAPTGSTRTVTAATLAEDQAAIDRADASLASARADLRGAVVRAPADGTVVSLTVGADDRVSAGDTVATLVAPGLTTATVEVSATEAARLTTGAPAEVTPAGATDALPGTVGRIEHTATDDSSEDGSSGDPTYAVEIVLDGRDLALADGLPATVVIEVGSADDVVVVPASAVSDGTVTVVDDSGTARRTPVTTGVVGATEVEIADGLHVGDRVVLADLDAALPTGDSDQRGPGAGLGGLDGEMVRMGPPGGGVTIRR</sequence>
<evidence type="ECO:0000313" key="7">
    <source>
        <dbReference type="EMBL" id="TNM41265.1"/>
    </source>
</evidence>
<dbReference type="EMBL" id="VDMP01000022">
    <property type="protein sequence ID" value="TNM41265.1"/>
    <property type="molecule type" value="Genomic_DNA"/>
</dbReference>
<organism evidence="7 8">
    <name type="scientific">Nocardioides albidus</name>
    <dbReference type="NCBI Taxonomy" id="1517589"/>
    <lineage>
        <taxon>Bacteria</taxon>
        <taxon>Bacillati</taxon>
        <taxon>Actinomycetota</taxon>
        <taxon>Actinomycetes</taxon>
        <taxon>Propionibacteriales</taxon>
        <taxon>Nocardioidaceae</taxon>
        <taxon>Nocardioides</taxon>
    </lineage>
</organism>
<evidence type="ECO:0000259" key="6">
    <source>
        <dbReference type="Pfam" id="PF25967"/>
    </source>
</evidence>
<feature type="region of interest" description="Disordered" evidence="4">
    <location>
        <begin position="183"/>
        <end position="214"/>
    </location>
</feature>
<dbReference type="InterPro" id="IPR050465">
    <property type="entry name" value="UPF0194_transport"/>
</dbReference>
<evidence type="ECO:0000256" key="5">
    <source>
        <dbReference type="SAM" id="SignalP"/>
    </source>
</evidence>
<dbReference type="InterPro" id="IPR006143">
    <property type="entry name" value="RND_pump_MFP"/>
</dbReference>
<feature type="compositionally biased region" description="Gly residues" evidence="4">
    <location>
        <begin position="528"/>
        <end position="537"/>
    </location>
</feature>
<dbReference type="PANTHER" id="PTHR32347">
    <property type="entry name" value="EFFLUX SYSTEM COMPONENT YKNX-RELATED"/>
    <property type="match status" value="1"/>
</dbReference>
<keyword evidence="8" id="KW-1185">Reference proteome</keyword>
<dbReference type="GO" id="GO:0022857">
    <property type="term" value="F:transmembrane transporter activity"/>
    <property type="evidence" value="ECO:0007669"/>
    <property type="project" value="InterPro"/>
</dbReference>
<dbReference type="Gene3D" id="2.40.50.100">
    <property type="match status" value="1"/>
</dbReference>
<dbReference type="OrthoDB" id="3769355at2"/>
<evidence type="ECO:0000256" key="1">
    <source>
        <dbReference type="ARBA" id="ARBA00004196"/>
    </source>
</evidence>
<evidence type="ECO:0000256" key="3">
    <source>
        <dbReference type="ARBA" id="ARBA00023054"/>
    </source>
</evidence>
<evidence type="ECO:0000256" key="2">
    <source>
        <dbReference type="ARBA" id="ARBA00009477"/>
    </source>
</evidence>
<keyword evidence="5" id="KW-0732">Signal</keyword>
<comment type="caution">
    <text evidence="7">The sequence shown here is derived from an EMBL/GenBank/DDBJ whole genome shotgun (WGS) entry which is preliminary data.</text>
</comment>
<comment type="similarity">
    <text evidence="2">Belongs to the membrane fusion protein (MFP) (TC 8.A.1) family.</text>
</comment>
<feature type="chain" id="PRO_5038347814" evidence="5">
    <location>
        <begin position="21"/>
        <end position="537"/>
    </location>
</feature>
<feature type="region of interest" description="Disordered" evidence="4">
    <location>
        <begin position="115"/>
        <end position="150"/>
    </location>
</feature>
<dbReference type="Gene3D" id="2.40.30.170">
    <property type="match status" value="1"/>
</dbReference>
<dbReference type="Gene3D" id="2.40.420.20">
    <property type="match status" value="1"/>
</dbReference>
<comment type="subcellular location">
    <subcellularLocation>
        <location evidence="1">Cell envelope</location>
    </subcellularLocation>
</comment>
<feature type="signal peptide" evidence="5">
    <location>
        <begin position="1"/>
        <end position="20"/>
    </location>
</feature>
<accession>A0A5C4W197</accession>
<reference evidence="7 8" key="1">
    <citation type="journal article" date="2016" name="Int. J. Syst. Evol. Microbiol.">
        <title>Nocardioides albidus sp. nov., an actinobacterium isolated from garden soil.</title>
        <authorList>
            <person name="Singh H."/>
            <person name="Du J."/>
            <person name="Trinh H."/>
            <person name="Won K."/>
            <person name="Yang J.E."/>
            <person name="Yin C."/>
            <person name="Kook M."/>
            <person name="Yi T.H."/>
        </authorList>
    </citation>
    <scope>NUCLEOTIDE SEQUENCE [LARGE SCALE GENOMIC DNA]</scope>
    <source>
        <strain evidence="7 8">CCTCC AB 2015297</strain>
    </source>
</reference>